<organism evidence="2 3">
    <name type="scientific">Tetrahymena thermophila (strain SB210)</name>
    <dbReference type="NCBI Taxonomy" id="312017"/>
    <lineage>
        <taxon>Eukaryota</taxon>
        <taxon>Sar</taxon>
        <taxon>Alveolata</taxon>
        <taxon>Ciliophora</taxon>
        <taxon>Intramacronucleata</taxon>
        <taxon>Oligohymenophorea</taxon>
        <taxon>Hymenostomatida</taxon>
        <taxon>Tetrahymenina</taxon>
        <taxon>Tetrahymenidae</taxon>
        <taxon>Tetrahymena</taxon>
    </lineage>
</organism>
<dbReference type="KEGG" id="tet:TTHERM_000622659"/>
<evidence type="ECO:0000256" key="1">
    <source>
        <dbReference type="SAM" id="Phobius"/>
    </source>
</evidence>
<dbReference type="RefSeq" id="XP_012654764.1">
    <property type="nucleotide sequence ID" value="XM_012799310.1"/>
</dbReference>
<accession>W7X8F2</accession>
<evidence type="ECO:0000313" key="3">
    <source>
        <dbReference type="Proteomes" id="UP000009168"/>
    </source>
</evidence>
<keyword evidence="1" id="KW-0472">Membrane</keyword>
<dbReference type="InParanoid" id="W7X8F2"/>
<gene>
    <name evidence="2" type="ORF">TTHERM_000622659</name>
</gene>
<keyword evidence="3" id="KW-1185">Reference proteome</keyword>
<reference evidence="3" key="1">
    <citation type="journal article" date="2006" name="PLoS Biol.">
        <title>Macronuclear genome sequence of the ciliate Tetrahymena thermophila, a model eukaryote.</title>
        <authorList>
            <person name="Eisen J.A."/>
            <person name="Coyne R.S."/>
            <person name="Wu M."/>
            <person name="Wu D."/>
            <person name="Thiagarajan M."/>
            <person name="Wortman J.R."/>
            <person name="Badger J.H."/>
            <person name="Ren Q."/>
            <person name="Amedeo P."/>
            <person name="Jones K.M."/>
            <person name="Tallon L.J."/>
            <person name="Delcher A.L."/>
            <person name="Salzberg S.L."/>
            <person name="Silva J.C."/>
            <person name="Haas B.J."/>
            <person name="Majoros W.H."/>
            <person name="Farzad M."/>
            <person name="Carlton J.M."/>
            <person name="Smith R.K. Jr."/>
            <person name="Garg J."/>
            <person name="Pearlman R.E."/>
            <person name="Karrer K.M."/>
            <person name="Sun L."/>
            <person name="Manning G."/>
            <person name="Elde N.C."/>
            <person name="Turkewitz A.P."/>
            <person name="Asai D.J."/>
            <person name="Wilkes D.E."/>
            <person name="Wang Y."/>
            <person name="Cai H."/>
            <person name="Collins K."/>
            <person name="Stewart B.A."/>
            <person name="Lee S.R."/>
            <person name="Wilamowska K."/>
            <person name="Weinberg Z."/>
            <person name="Ruzzo W.L."/>
            <person name="Wloga D."/>
            <person name="Gaertig J."/>
            <person name="Frankel J."/>
            <person name="Tsao C.-C."/>
            <person name="Gorovsky M.A."/>
            <person name="Keeling P.J."/>
            <person name="Waller R.F."/>
            <person name="Patron N.J."/>
            <person name="Cherry J.M."/>
            <person name="Stover N.A."/>
            <person name="Krieger C.J."/>
            <person name="del Toro C."/>
            <person name="Ryder H.F."/>
            <person name="Williamson S.C."/>
            <person name="Barbeau R.A."/>
            <person name="Hamilton E.P."/>
            <person name="Orias E."/>
        </authorList>
    </citation>
    <scope>NUCLEOTIDE SEQUENCE [LARGE SCALE GENOMIC DNA]</scope>
    <source>
        <strain evidence="3">SB210</strain>
    </source>
</reference>
<evidence type="ECO:0000313" key="2">
    <source>
        <dbReference type="EMBL" id="EWS72688.1"/>
    </source>
</evidence>
<dbReference type="GeneID" id="24439864"/>
<protein>
    <submittedName>
        <fullName evidence="2">Glycosyltransferase family 2 protein</fullName>
    </submittedName>
</protein>
<keyword evidence="1" id="KW-1133">Transmembrane helix</keyword>
<dbReference type="EMBL" id="GG662540">
    <property type="protein sequence ID" value="EWS72688.1"/>
    <property type="molecule type" value="Genomic_DNA"/>
</dbReference>
<proteinExistence type="predicted"/>
<sequence length="136" mass="16155">MMVKCMQVIIQIYLVIKSFELFLQALLYLCFLQFLLYLSQYFYSQELTYKACKNINIINILDSSTDNTPRIAFIGIQQFQYKNAQQLQQLSQPKIIKIQSKQYYASFQLSIQQQQKKISHFMTKEQICQISSYLTC</sequence>
<dbReference type="Proteomes" id="UP000009168">
    <property type="component" value="Unassembled WGS sequence"/>
</dbReference>
<dbReference type="AlphaFoldDB" id="W7X8F2"/>
<keyword evidence="1" id="KW-0812">Transmembrane</keyword>
<name>W7X8F2_TETTS</name>
<feature type="transmembrane region" description="Helical" evidence="1">
    <location>
        <begin position="21"/>
        <end position="43"/>
    </location>
</feature>